<keyword evidence="2" id="KW-1185">Reference proteome</keyword>
<proteinExistence type="predicted"/>
<sequence>MFLASSPRESCWGKRSAELAHGIGRSRWRGRLILTTETLGWTGGVLGTSLLSPTCIPYGVTSSSSTAKSGIKPAVFGCTLILFRERC</sequence>
<dbReference type="Proteomes" id="UP000325579">
    <property type="component" value="Unassembled WGS sequence"/>
</dbReference>
<name>A0A5N7DQB4_9EURO</name>
<reference evidence="1 2" key="1">
    <citation type="submission" date="2019-04" db="EMBL/GenBank/DDBJ databases">
        <authorList>
            <consortium name="DOE Joint Genome Institute"/>
            <person name="Mondo S."/>
            <person name="Kjaerbolling I."/>
            <person name="Vesth T."/>
            <person name="Frisvad J.C."/>
            <person name="Nybo J.L."/>
            <person name="Theobald S."/>
            <person name="Kildgaard S."/>
            <person name="Isbrandt T."/>
            <person name="Kuo A."/>
            <person name="Sato A."/>
            <person name="Lyhne E.K."/>
            <person name="Kogle M.E."/>
            <person name="Wiebenga A."/>
            <person name="Kun R.S."/>
            <person name="Lubbers R.J."/>
            <person name="Makela M.R."/>
            <person name="Barry K."/>
            <person name="Chovatia M."/>
            <person name="Clum A."/>
            <person name="Daum C."/>
            <person name="Haridas S."/>
            <person name="He G."/>
            <person name="LaButti K."/>
            <person name="Lipzen A."/>
            <person name="Riley R."/>
            <person name="Salamov A."/>
            <person name="Simmons B.A."/>
            <person name="Magnuson J.K."/>
            <person name="Henrissat B."/>
            <person name="Mortensen U.H."/>
            <person name="Larsen T.O."/>
            <person name="Devries R.P."/>
            <person name="Grigoriev I.V."/>
            <person name="Machida M."/>
            <person name="Baker S.E."/>
            <person name="Andersen M.R."/>
            <person name="Cantor M.N."/>
            <person name="Hua S.X."/>
        </authorList>
    </citation>
    <scope>NUCLEOTIDE SEQUENCE [LARGE SCALE GENOMIC DNA]</scope>
    <source>
        <strain evidence="1 2">CBS 119388</strain>
    </source>
</reference>
<evidence type="ECO:0000313" key="2">
    <source>
        <dbReference type="Proteomes" id="UP000325579"/>
    </source>
</evidence>
<protein>
    <submittedName>
        <fullName evidence="1">Uncharacterized protein</fullName>
    </submittedName>
</protein>
<dbReference type="EMBL" id="ML736744">
    <property type="protein sequence ID" value="KAE8408239.1"/>
    <property type="molecule type" value="Genomic_DNA"/>
</dbReference>
<dbReference type="RefSeq" id="XP_031945558.1">
    <property type="nucleotide sequence ID" value="XM_032080922.1"/>
</dbReference>
<gene>
    <name evidence="1" type="ORF">BDV37DRAFT_239147</name>
</gene>
<accession>A0A5N7DQB4</accession>
<dbReference type="AlphaFoldDB" id="A0A5N7DQB4"/>
<evidence type="ECO:0000313" key="1">
    <source>
        <dbReference type="EMBL" id="KAE8408239.1"/>
    </source>
</evidence>
<dbReference type="GeneID" id="43665613"/>
<organism evidence="1 2">
    <name type="scientific">Aspergillus pseudonomiae</name>
    <dbReference type="NCBI Taxonomy" id="1506151"/>
    <lineage>
        <taxon>Eukaryota</taxon>
        <taxon>Fungi</taxon>
        <taxon>Dikarya</taxon>
        <taxon>Ascomycota</taxon>
        <taxon>Pezizomycotina</taxon>
        <taxon>Eurotiomycetes</taxon>
        <taxon>Eurotiomycetidae</taxon>
        <taxon>Eurotiales</taxon>
        <taxon>Aspergillaceae</taxon>
        <taxon>Aspergillus</taxon>
        <taxon>Aspergillus subgen. Circumdati</taxon>
    </lineage>
</organism>